<evidence type="ECO:0000256" key="2">
    <source>
        <dbReference type="ARBA" id="ARBA00022694"/>
    </source>
</evidence>
<evidence type="ECO:0000256" key="1">
    <source>
        <dbReference type="ARBA" id="ARBA00004604"/>
    </source>
</evidence>
<keyword evidence="6" id="KW-1185">Reference proteome</keyword>
<dbReference type="GeneID" id="64699645"/>
<dbReference type="InterPro" id="IPR014612">
    <property type="entry name" value="Pop7/Rpp20"/>
</dbReference>
<dbReference type="PANTHER" id="PTHR15314">
    <property type="entry name" value="RIBONUCLEASE P PROTEIN SUBUNIT P20"/>
    <property type="match status" value="1"/>
</dbReference>
<keyword evidence="3" id="KW-0539">Nucleus</keyword>
<dbReference type="GO" id="GO:0003676">
    <property type="term" value="F:nucleic acid binding"/>
    <property type="evidence" value="ECO:0007669"/>
    <property type="project" value="InterPro"/>
</dbReference>
<feature type="compositionally biased region" description="Polar residues" evidence="4">
    <location>
        <begin position="218"/>
        <end position="233"/>
    </location>
</feature>
<feature type="compositionally biased region" description="Basic residues" evidence="4">
    <location>
        <begin position="1"/>
        <end position="10"/>
    </location>
</feature>
<evidence type="ECO:0000256" key="3">
    <source>
        <dbReference type="ARBA" id="ARBA00023242"/>
    </source>
</evidence>
<reference evidence="5" key="1">
    <citation type="journal article" date="2020" name="New Phytol.">
        <title>Comparative genomics reveals dynamic genome evolution in host specialist ectomycorrhizal fungi.</title>
        <authorList>
            <person name="Lofgren L.A."/>
            <person name="Nguyen N.H."/>
            <person name="Vilgalys R."/>
            <person name="Ruytinx J."/>
            <person name="Liao H.L."/>
            <person name="Branco S."/>
            <person name="Kuo A."/>
            <person name="LaButti K."/>
            <person name="Lipzen A."/>
            <person name="Andreopoulos W."/>
            <person name="Pangilinan J."/>
            <person name="Riley R."/>
            <person name="Hundley H."/>
            <person name="Na H."/>
            <person name="Barry K."/>
            <person name="Grigoriev I.V."/>
            <person name="Stajich J.E."/>
            <person name="Kennedy P.G."/>
        </authorList>
    </citation>
    <scope>NUCLEOTIDE SEQUENCE</scope>
    <source>
        <strain evidence="5">FC423</strain>
    </source>
</reference>
<feature type="compositionally biased region" description="Low complexity" evidence="4">
    <location>
        <begin position="82"/>
        <end position="91"/>
    </location>
</feature>
<feature type="region of interest" description="Disordered" evidence="4">
    <location>
        <begin position="201"/>
        <end position="250"/>
    </location>
</feature>
<dbReference type="GO" id="GO:0000172">
    <property type="term" value="C:ribonuclease MRP complex"/>
    <property type="evidence" value="ECO:0007669"/>
    <property type="project" value="InterPro"/>
</dbReference>
<dbReference type="EMBL" id="JABBWM010000029">
    <property type="protein sequence ID" value="KAG2107888.1"/>
    <property type="molecule type" value="Genomic_DNA"/>
</dbReference>
<evidence type="ECO:0000256" key="4">
    <source>
        <dbReference type="SAM" id="MobiDB-lite"/>
    </source>
</evidence>
<feature type="compositionally biased region" description="Polar residues" evidence="4">
    <location>
        <begin position="43"/>
        <end position="61"/>
    </location>
</feature>
<dbReference type="GO" id="GO:0005655">
    <property type="term" value="C:nucleolar ribonuclease P complex"/>
    <property type="evidence" value="ECO:0007669"/>
    <property type="project" value="InterPro"/>
</dbReference>
<evidence type="ECO:0000313" key="5">
    <source>
        <dbReference type="EMBL" id="KAG2107888.1"/>
    </source>
</evidence>
<keyword evidence="2" id="KW-0819">tRNA processing</keyword>
<sequence>MSNSTGKRKSIVPPTNDQKRVKVQSGAVPKANPKKSKKDKETNSGQSEPSTTKNPTATSPSAAPKNRPRIRKLAPPRPFPTVAPSAPATAPRSLHTEGKNNICITRRTKLAAYLRRCKALILEDGFQEIRLSAMGAAIPHLALLAVSLPQIVPGELNVEVQTGSVDVIDQMLEGSEDEDSGDNDEEFKTRVKSTMNVVIRVGGSRDPKVISNPAKGPTTDSSQGDGNVQQPEQPEQIVLQEPEQEDMDQS</sequence>
<dbReference type="OrthoDB" id="416729at2759"/>
<gene>
    <name evidence="5" type="ORF">F5147DRAFT_695591</name>
</gene>
<dbReference type="Proteomes" id="UP000823399">
    <property type="component" value="Unassembled WGS sequence"/>
</dbReference>
<feature type="region of interest" description="Disordered" evidence="4">
    <location>
        <begin position="1"/>
        <end position="94"/>
    </location>
</feature>
<name>A0A9P7F6S0_9AGAM</name>
<proteinExistence type="predicted"/>
<comment type="subcellular location">
    <subcellularLocation>
        <location evidence="1">Nucleus</location>
        <location evidence="1">Nucleolus</location>
    </subcellularLocation>
</comment>
<evidence type="ECO:0000313" key="6">
    <source>
        <dbReference type="Proteomes" id="UP000823399"/>
    </source>
</evidence>
<dbReference type="Pfam" id="PF12328">
    <property type="entry name" value="Rpp20"/>
    <property type="match status" value="1"/>
</dbReference>
<dbReference type="AlphaFoldDB" id="A0A9P7F6S0"/>
<comment type="caution">
    <text evidence="5">The sequence shown here is derived from an EMBL/GenBank/DDBJ whole genome shotgun (WGS) entry which is preliminary data.</text>
</comment>
<accession>A0A9P7F6S0</accession>
<protein>
    <submittedName>
        <fullName evidence="5">Uncharacterized protein</fullName>
    </submittedName>
</protein>
<dbReference type="RefSeq" id="XP_041292486.1">
    <property type="nucleotide sequence ID" value="XM_041437386.1"/>
</dbReference>
<organism evidence="5 6">
    <name type="scientific">Suillus discolor</name>
    <dbReference type="NCBI Taxonomy" id="1912936"/>
    <lineage>
        <taxon>Eukaryota</taxon>
        <taxon>Fungi</taxon>
        <taxon>Dikarya</taxon>
        <taxon>Basidiomycota</taxon>
        <taxon>Agaricomycotina</taxon>
        <taxon>Agaricomycetes</taxon>
        <taxon>Agaricomycetidae</taxon>
        <taxon>Boletales</taxon>
        <taxon>Suillineae</taxon>
        <taxon>Suillaceae</taxon>
        <taxon>Suillus</taxon>
    </lineage>
</organism>
<dbReference type="SUPFAM" id="SSF82704">
    <property type="entry name" value="AlbA-like"/>
    <property type="match status" value="1"/>
</dbReference>
<dbReference type="Gene3D" id="3.30.110.20">
    <property type="entry name" value="Alba-like domain"/>
    <property type="match status" value="1"/>
</dbReference>
<dbReference type="GO" id="GO:0001682">
    <property type="term" value="P:tRNA 5'-leader removal"/>
    <property type="evidence" value="ECO:0007669"/>
    <property type="project" value="InterPro"/>
</dbReference>
<dbReference type="PANTHER" id="PTHR15314:SF1">
    <property type="entry name" value="RIBONUCLEASE P PROTEIN SUBUNIT P20"/>
    <property type="match status" value="1"/>
</dbReference>
<dbReference type="InterPro" id="IPR036882">
    <property type="entry name" value="Alba-like_dom_sf"/>
</dbReference>